<dbReference type="EMBL" id="DSOK01000446">
    <property type="protein sequence ID" value="HEN17021.1"/>
    <property type="molecule type" value="Genomic_DNA"/>
</dbReference>
<feature type="signal peptide" evidence="2">
    <location>
        <begin position="1"/>
        <end position="26"/>
    </location>
</feature>
<feature type="domain" description="Thioredoxin" evidence="3">
    <location>
        <begin position="303"/>
        <end position="448"/>
    </location>
</feature>
<feature type="chain" id="PRO_5028459193" evidence="2">
    <location>
        <begin position="27"/>
        <end position="456"/>
    </location>
</feature>
<dbReference type="CDD" id="cd02966">
    <property type="entry name" value="TlpA_like_family"/>
    <property type="match status" value="1"/>
</dbReference>
<protein>
    <submittedName>
        <fullName evidence="4">TlpA family protein disulfide reductase</fullName>
    </submittedName>
</protein>
<sequence length="456" mass="49275">MSATWKKCSGLLLMMALMAGCGQSPTATTASKESPSPRDAVSPAEPTGGEVGQPTPLPTASIGSAVALNAPPDTEPEAEPTEGTPEWLIREIQRIRLLPFPSMDPTDGGEDGGEEAPQVVPTKSPAVEERLAQIRSLRRERNLEVVKLATGALAQTAKDPAKDVVFHAAVHHLLDAHLQLALQGDEESIAALYEAAEAFQAKKPGTAVAAEAQLTLVNLSHANALRYAKSEPKWLQEFARHAQLFASRFPEEQEQALPLLLAAGRSCELHGLLDEAISCFGLIQAKFPDSPQASQAAGVMRRLKLTGQKLQLAGPTLDGNYLSVDDFPGKSLIIVFWSSHASPFVEQVETLQAVAEKYKKYAQVLSVNLDSEESEVDAFLERTRLTWPVIFHVEQDKRSWNAPLAVHYGINTVPTIWITDPNGVVADTDVTAETLEAKLRDVLIKHRAATTAKSAE</sequence>
<evidence type="ECO:0000313" key="4">
    <source>
        <dbReference type="EMBL" id="HEN17021.1"/>
    </source>
</evidence>
<dbReference type="GO" id="GO:0016491">
    <property type="term" value="F:oxidoreductase activity"/>
    <property type="evidence" value="ECO:0007669"/>
    <property type="project" value="InterPro"/>
</dbReference>
<dbReference type="SUPFAM" id="SSF52833">
    <property type="entry name" value="Thioredoxin-like"/>
    <property type="match status" value="1"/>
</dbReference>
<evidence type="ECO:0000259" key="3">
    <source>
        <dbReference type="PROSITE" id="PS51352"/>
    </source>
</evidence>
<comment type="caution">
    <text evidence="4">The sequence shown here is derived from an EMBL/GenBank/DDBJ whole genome shotgun (WGS) entry which is preliminary data.</text>
</comment>
<dbReference type="Pfam" id="PF00578">
    <property type="entry name" value="AhpC-TSA"/>
    <property type="match status" value="1"/>
</dbReference>
<organism evidence="4">
    <name type="scientific">Schlesneria paludicola</name>
    <dbReference type="NCBI Taxonomy" id="360056"/>
    <lineage>
        <taxon>Bacteria</taxon>
        <taxon>Pseudomonadati</taxon>
        <taxon>Planctomycetota</taxon>
        <taxon>Planctomycetia</taxon>
        <taxon>Planctomycetales</taxon>
        <taxon>Planctomycetaceae</taxon>
        <taxon>Schlesneria</taxon>
    </lineage>
</organism>
<dbReference type="Gene3D" id="3.40.30.10">
    <property type="entry name" value="Glutaredoxin"/>
    <property type="match status" value="1"/>
</dbReference>
<proteinExistence type="predicted"/>
<dbReference type="PANTHER" id="PTHR42852">
    <property type="entry name" value="THIOL:DISULFIDE INTERCHANGE PROTEIN DSBE"/>
    <property type="match status" value="1"/>
</dbReference>
<dbReference type="InterPro" id="IPR013766">
    <property type="entry name" value="Thioredoxin_domain"/>
</dbReference>
<name>A0A7C2K3H7_9PLAN</name>
<keyword evidence="2" id="KW-0732">Signal</keyword>
<dbReference type="PANTHER" id="PTHR42852:SF13">
    <property type="entry name" value="PROTEIN DIPZ"/>
    <property type="match status" value="1"/>
</dbReference>
<dbReference type="GO" id="GO:0016209">
    <property type="term" value="F:antioxidant activity"/>
    <property type="evidence" value="ECO:0007669"/>
    <property type="project" value="InterPro"/>
</dbReference>
<feature type="compositionally biased region" description="Polar residues" evidence="1">
    <location>
        <begin position="23"/>
        <end position="34"/>
    </location>
</feature>
<evidence type="ECO:0000256" key="1">
    <source>
        <dbReference type="SAM" id="MobiDB-lite"/>
    </source>
</evidence>
<dbReference type="InterPro" id="IPR036249">
    <property type="entry name" value="Thioredoxin-like_sf"/>
</dbReference>
<gene>
    <name evidence="4" type="ORF">ENQ76_16295</name>
</gene>
<feature type="region of interest" description="Disordered" evidence="1">
    <location>
        <begin position="99"/>
        <end position="120"/>
    </location>
</feature>
<evidence type="ECO:0000256" key="2">
    <source>
        <dbReference type="SAM" id="SignalP"/>
    </source>
</evidence>
<feature type="region of interest" description="Disordered" evidence="1">
    <location>
        <begin position="23"/>
        <end position="87"/>
    </location>
</feature>
<dbReference type="PROSITE" id="PS51352">
    <property type="entry name" value="THIOREDOXIN_2"/>
    <property type="match status" value="1"/>
</dbReference>
<dbReference type="InterPro" id="IPR050553">
    <property type="entry name" value="Thioredoxin_ResA/DsbE_sf"/>
</dbReference>
<dbReference type="PROSITE" id="PS51257">
    <property type="entry name" value="PROKAR_LIPOPROTEIN"/>
    <property type="match status" value="1"/>
</dbReference>
<reference evidence="4" key="1">
    <citation type="journal article" date="2020" name="mSystems">
        <title>Genome- and Community-Level Interaction Insights into Carbon Utilization and Element Cycling Functions of Hydrothermarchaeota in Hydrothermal Sediment.</title>
        <authorList>
            <person name="Zhou Z."/>
            <person name="Liu Y."/>
            <person name="Xu W."/>
            <person name="Pan J."/>
            <person name="Luo Z.H."/>
            <person name="Li M."/>
        </authorList>
    </citation>
    <scope>NUCLEOTIDE SEQUENCE [LARGE SCALE GENOMIC DNA]</scope>
    <source>
        <strain evidence="4">SpSt-339</strain>
    </source>
</reference>
<dbReference type="AlphaFoldDB" id="A0A7C2K3H7"/>
<dbReference type="InterPro" id="IPR000866">
    <property type="entry name" value="AhpC/TSA"/>
</dbReference>
<accession>A0A7C2K3H7</accession>